<feature type="repeat" description="WD" evidence="5">
    <location>
        <begin position="188"/>
        <end position="229"/>
    </location>
</feature>
<feature type="repeat" description="WD" evidence="5">
    <location>
        <begin position="144"/>
        <end position="187"/>
    </location>
</feature>
<dbReference type="CDD" id="cd00200">
    <property type="entry name" value="WD40"/>
    <property type="match status" value="2"/>
</dbReference>
<dbReference type="InterPro" id="IPR019775">
    <property type="entry name" value="WD40_repeat_CS"/>
</dbReference>
<dbReference type="GO" id="GO:0032040">
    <property type="term" value="C:small-subunit processome"/>
    <property type="evidence" value="ECO:0007669"/>
    <property type="project" value="InterPro"/>
</dbReference>
<keyword evidence="2 5" id="KW-0853">WD repeat</keyword>
<dbReference type="FunFam" id="2.130.10.10:FF:000230">
    <property type="entry name" value="Transducin beta-like protein 3"/>
    <property type="match status" value="1"/>
</dbReference>
<organism evidence="8 9">
    <name type="scientific">Pyxicephalus adspersus</name>
    <name type="common">African bullfrog</name>
    <dbReference type="NCBI Taxonomy" id="30357"/>
    <lineage>
        <taxon>Eukaryota</taxon>
        <taxon>Metazoa</taxon>
        <taxon>Chordata</taxon>
        <taxon>Craniata</taxon>
        <taxon>Vertebrata</taxon>
        <taxon>Euteleostomi</taxon>
        <taxon>Amphibia</taxon>
        <taxon>Batrachia</taxon>
        <taxon>Anura</taxon>
        <taxon>Neobatrachia</taxon>
        <taxon>Ranoidea</taxon>
        <taxon>Pyxicephalidae</taxon>
        <taxon>Pyxicephalinae</taxon>
        <taxon>Pyxicephalus</taxon>
    </lineage>
</organism>
<comment type="caution">
    <text evidence="8">The sequence shown here is derived from an EMBL/GenBank/DDBJ whole genome shotgun (WGS) entry which is preliminary data.</text>
</comment>
<dbReference type="SMART" id="SM00320">
    <property type="entry name" value="WD40"/>
    <property type="match status" value="13"/>
</dbReference>
<evidence type="ECO:0000256" key="5">
    <source>
        <dbReference type="PROSITE-ProRule" id="PRU00221"/>
    </source>
</evidence>
<dbReference type="Gene3D" id="2.130.10.10">
    <property type="entry name" value="YVTN repeat-like/Quinoprotein amine dehydrogenase"/>
    <property type="match status" value="4"/>
</dbReference>
<proteinExistence type="predicted"/>
<protein>
    <recommendedName>
        <fullName evidence="7">U3 small nucleolar RNA-associated protein 13 C-terminal domain-containing protein</fullName>
    </recommendedName>
</protein>
<dbReference type="FunFam" id="2.130.10.10:FF:001054">
    <property type="entry name" value="Transducin (beta)-like 3"/>
    <property type="match status" value="1"/>
</dbReference>
<dbReference type="GO" id="GO:0000480">
    <property type="term" value="P:endonucleolytic cleavage in 5'-ETS of tricistronic rRNA transcript (SSU-rRNA, 5.8S rRNA, LSU-rRNA)"/>
    <property type="evidence" value="ECO:0007669"/>
    <property type="project" value="TreeGrafter"/>
</dbReference>
<feature type="repeat" description="WD" evidence="5">
    <location>
        <begin position="610"/>
        <end position="642"/>
    </location>
</feature>
<dbReference type="PANTHER" id="PTHR19854:SF15">
    <property type="entry name" value="TRANSDUCIN BETA-LIKE PROTEIN 3"/>
    <property type="match status" value="1"/>
</dbReference>
<feature type="repeat" description="WD" evidence="5">
    <location>
        <begin position="568"/>
        <end position="609"/>
    </location>
</feature>
<dbReference type="InterPro" id="IPR036322">
    <property type="entry name" value="WD40_repeat_dom_sf"/>
</dbReference>
<evidence type="ECO:0000313" key="8">
    <source>
        <dbReference type="EMBL" id="DBA19320.1"/>
    </source>
</evidence>
<dbReference type="InterPro" id="IPR015943">
    <property type="entry name" value="WD40/YVTN_repeat-like_dom_sf"/>
</dbReference>
<evidence type="ECO:0000313" key="9">
    <source>
        <dbReference type="Proteomes" id="UP001181693"/>
    </source>
</evidence>
<dbReference type="Pfam" id="PF00400">
    <property type="entry name" value="WD40"/>
    <property type="match status" value="9"/>
</dbReference>
<sequence length="826" mass="91782">MAASAVQFKSNYAVERKIEAFYKGGRVQINKDGTHLFCTCGNKVNILEIATGVIVRSIEQDDQEDITCFALSPDDEILVTGSRALLLKQWCWEDGTCSRTWKAIHTAPVASMTFDPTSTLLVTGGCDSTIKIWDVLKQYCTHNLKGSSGVVHLVQFHPDITRLQLFSSSMDYKIRIWDLKSSKCLSILEAHYSAVTSLCFFPDGDTMVSSGRDKICTVWDLATKSSKRKVAVYESVEVALVLPESSDVISRKDNAKSLLFVTAGSKGILRVWDAATSKCVYSQTLPHASKKVLEEEGDEHSLTHCLLLPNQKEVVTVTAEHNILIYDLQDLQLKKQFAGYNDEVLDVKFLGPTDSHIVVATNSPQIKVFELATSNCQILYGHTETVLAIDVFKKGLLFVSCAKDKTVRIWKMAKADGKVTCVAMGGGHANGIGAISCSRLKESFMVSGSQDLTLKIWKLPESISSKQVKDQKPEMEGLHAACTEKAHEKDINSIAVSPNDKLIVSGSQDKTAKLWSAADVSLLGVFRGHKRGIWCVQFSPADQVVATSSADGTLKLWGLQDFSCLKTFEGHDASVLKVIFVSRGTQMLTSGSDGLLKLWTIKTNECVKTLDSHEDKVWGLHSNKLDNTLVTGSADSSIVLWKDVTETELAEEMAKKEDEILKQQELSNLLHEKRFLKALGLAITLDQPHTALKVIKAILQEPHGRDDLETNLLRLRNDQKEAILRYCTIWNTNSRNCHEAQCVMNILLTQVPPDTLLQYSGIRGTVEALLPYTERHMQRMARLLQASMFVDFMWQHMRLTDLPEEKKNAPNSVTNLSITAREDPRA</sequence>
<dbReference type="InterPro" id="IPR011047">
    <property type="entry name" value="Quinoprotein_ADH-like_sf"/>
</dbReference>
<keyword evidence="3" id="KW-0677">Repeat</keyword>
<dbReference type="AlphaFoldDB" id="A0AAV3A782"/>
<evidence type="ECO:0000256" key="3">
    <source>
        <dbReference type="ARBA" id="ARBA00022737"/>
    </source>
</evidence>
<dbReference type="Proteomes" id="UP001181693">
    <property type="component" value="Unassembled WGS sequence"/>
</dbReference>
<feature type="domain" description="U3 small nucleolar RNA-associated protein 13 C-terminal" evidence="7">
    <location>
        <begin position="663"/>
        <end position="797"/>
    </location>
</feature>
<dbReference type="SUPFAM" id="SSF50998">
    <property type="entry name" value="Quinoprotein alcohol dehydrogenase-like"/>
    <property type="match status" value="1"/>
</dbReference>
<feature type="compositionally biased region" description="Polar residues" evidence="6">
    <location>
        <begin position="809"/>
        <end position="818"/>
    </location>
</feature>
<dbReference type="SUPFAM" id="SSF50978">
    <property type="entry name" value="WD40 repeat-like"/>
    <property type="match status" value="1"/>
</dbReference>
<feature type="repeat" description="WD" evidence="5">
    <location>
        <begin position="484"/>
        <end position="516"/>
    </location>
</feature>
<dbReference type="PRINTS" id="PR00320">
    <property type="entry name" value="GPROTEINBRPT"/>
</dbReference>
<comment type="subcellular location">
    <subcellularLocation>
        <location evidence="1">Nucleus</location>
        <location evidence="1">Nucleolus</location>
    </subcellularLocation>
</comment>
<dbReference type="InterPro" id="IPR013934">
    <property type="entry name" value="Utp13_C"/>
</dbReference>
<feature type="repeat" description="WD" evidence="5">
    <location>
        <begin position="425"/>
        <end position="467"/>
    </location>
</feature>
<evidence type="ECO:0000259" key="7">
    <source>
        <dbReference type="Pfam" id="PF08625"/>
    </source>
</evidence>
<evidence type="ECO:0000256" key="6">
    <source>
        <dbReference type="SAM" id="MobiDB-lite"/>
    </source>
</evidence>
<dbReference type="PANTHER" id="PTHR19854">
    <property type="entry name" value="TRANSDUCIN BETA-LIKE 3"/>
    <property type="match status" value="1"/>
</dbReference>
<reference evidence="8" key="1">
    <citation type="thesis" date="2020" institute="ProQuest LLC" country="789 East Eisenhower Parkway, Ann Arbor, MI, USA">
        <title>Comparative Genomics and Chromosome Evolution.</title>
        <authorList>
            <person name="Mudd A.B."/>
        </authorList>
    </citation>
    <scope>NUCLEOTIDE SEQUENCE</scope>
    <source>
        <strain evidence="8">1538</strain>
        <tissue evidence="8">Blood</tissue>
    </source>
</reference>
<gene>
    <name evidence="8" type="ORF">GDO54_015178</name>
</gene>
<evidence type="ECO:0000256" key="4">
    <source>
        <dbReference type="ARBA" id="ARBA00023242"/>
    </source>
</evidence>
<dbReference type="InterPro" id="IPR001680">
    <property type="entry name" value="WD40_rpt"/>
</dbReference>
<dbReference type="Pfam" id="PF08625">
    <property type="entry name" value="Utp13"/>
    <property type="match status" value="1"/>
</dbReference>
<dbReference type="GO" id="GO:0030686">
    <property type="term" value="C:90S preribosome"/>
    <property type="evidence" value="ECO:0007669"/>
    <property type="project" value="TreeGrafter"/>
</dbReference>
<feature type="region of interest" description="Disordered" evidence="6">
    <location>
        <begin position="805"/>
        <end position="826"/>
    </location>
</feature>
<keyword evidence="9" id="KW-1185">Reference proteome</keyword>
<keyword evidence="4" id="KW-0539">Nucleus</keyword>
<dbReference type="EMBL" id="DYDO01000008">
    <property type="protein sequence ID" value="DBA19320.1"/>
    <property type="molecule type" value="Genomic_DNA"/>
</dbReference>
<evidence type="ECO:0000256" key="2">
    <source>
        <dbReference type="ARBA" id="ARBA00022574"/>
    </source>
</evidence>
<dbReference type="PROSITE" id="PS50294">
    <property type="entry name" value="WD_REPEATS_REGION"/>
    <property type="match status" value="8"/>
</dbReference>
<dbReference type="PROSITE" id="PS50082">
    <property type="entry name" value="WD_REPEATS_2"/>
    <property type="match status" value="9"/>
</dbReference>
<feature type="repeat" description="WD" evidence="5">
    <location>
        <begin position="526"/>
        <end position="567"/>
    </location>
</feature>
<evidence type="ECO:0000256" key="1">
    <source>
        <dbReference type="ARBA" id="ARBA00004604"/>
    </source>
</evidence>
<name>A0AAV3A782_PYXAD</name>
<feature type="repeat" description="WD" evidence="5">
    <location>
        <begin position="102"/>
        <end position="135"/>
    </location>
</feature>
<dbReference type="PROSITE" id="PS00678">
    <property type="entry name" value="WD_REPEATS_1"/>
    <property type="match status" value="3"/>
</dbReference>
<dbReference type="GO" id="GO:0000472">
    <property type="term" value="P:endonucleolytic cleavage to generate mature 5'-end of SSU-rRNA from (SSU-rRNA, 5.8S rRNA, LSU-rRNA)"/>
    <property type="evidence" value="ECO:0007669"/>
    <property type="project" value="TreeGrafter"/>
</dbReference>
<feature type="repeat" description="WD" evidence="5">
    <location>
        <begin position="379"/>
        <end position="420"/>
    </location>
</feature>
<dbReference type="InterPro" id="IPR020472">
    <property type="entry name" value="WD40_PAC1"/>
</dbReference>
<accession>A0AAV3A782</accession>
<dbReference type="GO" id="GO:0034511">
    <property type="term" value="F:U3 snoRNA binding"/>
    <property type="evidence" value="ECO:0007669"/>
    <property type="project" value="TreeGrafter"/>
</dbReference>